<dbReference type="Proteomes" id="UP001199642">
    <property type="component" value="Chromosome"/>
</dbReference>
<organism evidence="2 3">
    <name type="scientific">Microbacterium resistens</name>
    <dbReference type="NCBI Taxonomy" id="156977"/>
    <lineage>
        <taxon>Bacteria</taxon>
        <taxon>Bacillati</taxon>
        <taxon>Actinomycetota</taxon>
        <taxon>Actinomycetes</taxon>
        <taxon>Micrococcales</taxon>
        <taxon>Microbacteriaceae</taxon>
        <taxon>Microbacterium</taxon>
    </lineage>
</organism>
<protein>
    <submittedName>
        <fullName evidence="2">Class F sortase</fullName>
    </submittedName>
</protein>
<dbReference type="Pfam" id="PF04203">
    <property type="entry name" value="Sortase"/>
    <property type="match status" value="1"/>
</dbReference>
<evidence type="ECO:0000313" key="3">
    <source>
        <dbReference type="Proteomes" id="UP001199642"/>
    </source>
</evidence>
<evidence type="ECO:0000256" key="1">
    <source>
        <dbReference type="ARBA" id="ARBA00022801"/>
    </source>
</evidence>
<dbReference type="Gene3D" id="2.40.260.10">
    <property type="entry name" value="Sortase"/>
    <property type="match status" value="1"/>
</dbReference>
<proteinExistence type="predicted"/>
<accession>A0ABY3RWX8</accession>
<dbReference type="SUPFAM" id="SSF63817">
    <property type="entry name" value="Sortase"/>
    <property type="match status" value="1"/>
</dbReference>
<reference evidence="2 3" key="1">
    <citation type="submission" date="2023-01" db="EMBL/GenBank/DDBJ databases">
        <title>Characterization of estradiol degrading bacteria Microbacterium sp. MZT7 and reveal degrading genes through genome analysis.</title>
        <authorList>
            <person name="Hao P."/>
            <person name="Gao Y."/>
        </authorList>
    </citation>
    <scope>NUCLEOTIDE SEQUENCE [LARGE SCALE GENOMIC DNA]</scope>
    <source>
        <strain evidence="2 3">MZT7</strain>
    </source>
</reference>
<evidence type="ECO:0000313" key="2">
    <source>
        <dbReference type="EMBL" id="UGS28377.1"/>
    </source>
</evidence>
<dbReference type="InterPro" id="IPR042001">
    <property type="entry name" value="Sortase_F"/>
</dbReference>
<dbReference type="RefSeq" id="WP_231821490.1">
    <property type="nucleotide sequence ID" value="NZ_CP082781.1"/>
</dbReference>
<name>A0ABY3RWX8_9MICO</name>
<dbReference type="InterPro" id="IPR023365">
    <property type="entry name" value="Sortase_dom-sf"/>
</dbReference>
<keyword evidence="3" id="KW-1185">Reference proteome</keyword>
<sequence length="131" mass="13612">MTTGLDEAGDFEIPAPERAGVFTGSAPLNADRGSTLIAGHVVDRAGALAPMAQLALLGAGDVVSTADETGQRRDWVVVASEVVPRDGLRPEMWQQDGDRRLVLITCAGRLDDSTGAVEFVDNLVVTAVPAG</sequence>
<keyword evidence="1" id="KW-0378">Hydrolase</keyword>
<gene>
    <name evidence="2" type="ORF">K8F61_09580</name>
</gene>
<dbReference type="CDD" id="cd05829">
    <property type="entry name" value="Sortase_F"/>
    <property type="match status" value="1"/>
</dbReference>
<dbReference type="InterPro" id="IPR005754">
    <property type="entry name" value="Sortase"/>
</dbReference>
<dbReference type="EMBL" id="CP082781">
    <property type="protein sequence ID" value="UGS28377.1"/>
    <property type="molecule type" value="Genomic_DNA"/>
</dbReference>